<keyword evidence="8" id="KW-1185">Reference proteome</keyword>
<sequence length="392" mass="40920">MTTTAEARSTEAVPAKMRAAVLHQFNEPYQVQNVDTPSAPEGHDLLVRVLAASYCHTDAVFASGAMSQALPRVGCHEFAGRIVAMGPDVASEALQLAVGVEVGVPGRPYHACGACRECRRGAAPFCPHILNLGLTTDGGFRDFALVDSRQVAPLPSQPAPMTAVQAAPLMCAGLTVWSALELARTTHGARKVAIMGAGGGLGHLAVQFAAHLDLAVLAVDAQDAALELLRAVVATLDAPAQARVTVADARRLDVASALAGVGEQRADEGLLAGVDAVLLLPESQAAFNTGMQLLRNHGTMVVVSFPSRGFVLDAGDVVFRDIRVVGSLVGRNQQLRDMLAFAAAHGIAAVTRSFALEHINDLVSESHRGAGGKLVIDMLAELHSDYNSSGLR</sequence>
<reference evidence="7" key="1">
    <citation type="submission" date="2018-12" db="EMBL/GenBank/DDBJ databases">
        <authorList>
            <person name="Syme R.A."/>
            <person name="Farfan-Caceres L."/>
            <person name="Lichtenzveig J."/>
        </authorList>
    </citation>
    <scope>NUCLEOTIDE SEQUENCE</scope>
    <source>
        <strain evidence="7">Al4</strain>
    </source>
</reference>
<dbReference type="GO" id="GO:0005737">
    <property type="term" value="C:cytoplasm"/>
    <property type="evidence" value="ECO:0007669"/>
    <property type="project" value="TreeGrafter"/>
</dbReference>
<dbReference type="GO" id="GO:0046872">
    <property type="term" value="F:metal ion binding"/>
    <property type="evidence" value="ECO:0007669"/>
    <property type="project" value="UniProtKB-KW"/>
</dbReference>
<dbReference type="InterPro" id="IPR013149">
    <property type="entry name" value="ADH-like_C"/>
</dbReference>
<dbReference type="AlphaFoldDB" id="A0A8H7J798"/>
<dbReference type="EMBL" id="RZGK01000006">
    <property type="protein sequence ID" value="KAF9698401.1"/>
    <property type="molecule type" value="Genomic_DNA"/>
</dbReference>
<feature type="domain" description="Enoyl reductase (ER)" evidence="6">
    <location>
        <begin position="23"/>
        <end position="376"/>
    </location>
</feature>
<dbReference type="SUPFAM" id="SSF51735">
    <property type="entry name" value="NAD(P)-binding Rossmann-fold domains"/>
    <property type="match status" value="1"/>
</dbReference>
<organism evidence="7 8">
    <name type="scientific">Ascochyta lentis</name>
    <dbReference type="NCBI Taxonomy" id="205686"/>
    <lineage>
        <taxon>Eukaryota</taxon>
        <taxon>Fungi</taxon>
        <taxon>Dikarya</taxon>
        <taxon>Ascomycota</taxon>
        <taxon>Pezizomycotina</taxon>
        <taxon>Dothideomycetes</taxon>
        <taxon>Pleosporomycetidae</taxon>
        <taxon>Pleosporales</taxon>
        <taxon>Pleosporineae</taxon>
        <taxon>Didymellaceae</taxon>
        <taxon>Ascochyta</taxon>
    </lineage>
</organism>
<reference evidence="7" key="2">
    <citation type="submission" date="2020-09" db="EMBL/GenBank/DDBJ databases">
        <title>Reference genome assembly for Australian Ascochyta lentis isolate Al4.</title>
        <authorList>
            <person name="Lee R.C."/>
            <person name="Farfan-Caceres L.M."/>
            <person name="Debler J.W."/>
            <person name="Williams A.H."/>
            <person name="Henares B.M."/>
        </authorList>
    </citation>
    <scope>NUCLEOTIDE SEQUENCE</scope>
    <source>
        <strain evidence="7">Al4</strain>
    </source>
</reference>
<protein>
    <recommendedName>
        <fullName evidence="6">Enoyl reductase (ER) domain-containing protein</fullName>
    </recommendedName>
</protein>
<dbReference type="InterPro" id="IPR011032">
    <property type="entry name" value="GroES-like_sf"/>
</dbReference>
<comment type="caution">
    <text evidence="7">The sequence shown here is derived from an EMBL/GenBank/DDBJ whole genome shotgun (WGS) entry which is preliminary data.</text>
</comment>
<comment type="cofactor">
    <cofactor evidence="1">
        <name>Zn(2+)</name>
        <dbReference type="ChEBI" id="CHEBI:29105"/>
    </cofactor>
</comment>
<evidence type="ECO:0000256" key="3">
    <source>
        <dbReference type="ARBA" id="ARBA00022723"/>
    </source>
</evidence>
<keyword evidence="4" id="KW-0862">Zinc</keyword>
<evidence type="ECO:0000313" key="8">
    <source>
        <dbReference type="Proteomes" id="UP000651452"/>
    </source>
</evidence>
<dbReference type="SMART" id="SM00829">
    <property type="entry name" value="PKS_ER"/>
    <property type="match status" value="1"/>
</dbReference>
<evidence type="ECO:0000256" key="2">
    <source>
        <dbReference type="ARBA" id="ARBA00008072"/>
    </source>
</evidence>
<dbReference type="SUPFAM" id="SSF50129">
    <property type="entry name" value="GroES-like"/>
    <property type="match status" value="1"/>
</dbReference>
<dbReference type="Proteomes" id="UP000651452">
    <property type="component" value="Unassembled WGS sequence"/>
</dbReference>
<dbReference type="Pfam" id="PF00107">
    <property type="entry name" value="ADH_zinc_N"/>
    <property type="match status" value="1"/>
</dbReference>
<dbReference type="InterPro" id="IPR013154">
    <property type="entry name" value="ADH-like_N"/>
</dbReference>
<keyword evidence="3" id="KW-0479">Metal-binding</keyword>
<evidence type="ECO:0000313" key="7">
    <source>
        <dbReference type="EMBL" id="KAF9698401.1"/>
    </source>
</evidence>
<name>A0A8H7J798_9PLEO</name>
<dbReference type="Pfam" id="PF08240">
    <property type="entry name" value="ADH_N"/>
    <property type="match status" value="1"/>
</dbReference>
<dbReference type="OrthoDB" id="256333at2759"/>
<keyword evidence="5" id="KW-0560">Oxidoreductase</keyword>
<dbReference type="InterPro" id="IPR020843">
    <property type="entry name" value="ER"/>
</dbReference>
<evidence type="ECO:0000256" key="1">
    <source>
        <dbReference type="ARBA" id="ARBA00001947"/>
    </source>
</evidence>
<dbReference type="GO" id="GO:0004022">
    <property type="term" value="F:alcohol dehydrogenase (NAD+) activity"/>
    <property type="evidence" value="ECO:0007669"/>
    <property type="project" value="TreeGrafter"/>
</dbReference>
<comment type="similarity">
    <text evidence="2">Belongs to the zinc-containing alcohol dehydrogenase family.</text>
</comment>
<evidence type="ECO:0000256" key="5">
    <source>
        <dbReference type="ARBA" id="ARBA00023002"/>
    </source>
</evidence>
<proteinExistence type="inferred from homology"/>
<accession>A0A8H7J798</accession>
<dbReference type="PANTHER" id="PTHR42940:SF8">
    <property type="entry name" value="VACUOLAR PROTEIN SORTING-ASSOCIATED PROTEIN 11"/>
    <property type="match status" value="1"/>
</dbReference>
<dbReference type="Gene3D" id="3.90.180.10">
    <property type="entry name" value="Medium-chain alcohol dehydrogenases, catalytic domain"/>
    <property type="match status" value="1"/>
</dbReference>
<evidence type="ECO:0000259" key="6">
    <source>
        <dbReference type="SMART" id="SM00829"/>
    </source>
</evidence>
<evidence type="ECO:0000256" key="4">
    <source>
        <dbReference type="ARBA" id="ARBA00022833"/>
    </source>
</evidence>
<dbReference type="PANTHER" id="PTHR42940">
    <property type="entry name" value="ALCOHOL DEHYDROGENASE 1-RELATED"/>
    <property type="match status" value="1"/>
</dbReference>
<dbReference type="InterPro" id="IPR036291">
    <property type="entry name" value="NAD(P)-bd_dom_sf"/>
</dbReference>
<gene>
    <name evidence="7" type="ORF">EKO04_003940</name>
</gene>
<dbReference type="Gene3D" id="3.40.50.720">
    <property type="entry name" value="NAD(P)-binding Rossmann-like Domain"/>
    <property type="match status" value="1"/>
</dbReference>